<sequence length="159" mass="17681">MKYLYFKYTHPLHTRLVPFAAICCGNLIHIPGFRSNELMNGIPVYTKDGKRVGESKTAAMTGTFLLILTRIGMAAPAMVLVPLLTNAAINRCIFCPFSRSIFPFQLSLVALCWAVATPLCYAVFGRKPRMPISCLEPNLKTHAQELAPNKKAVYYKNGL</sequence>
<dbReference type="Proteomes" id="UP001231518">
    <property type="component" value="Chromosome 24"/>
</dbReference>
<dbReference type="GO" id="GO:0140300">
    <property type="term" value="P:serine import into mitochondrion"/>
    <property type="evidence" value="ECO:0007669"/>
    <property type="project" value="TreeGrafter"/>
</dbReference>
<reference evidence="10" key="1">
    <citation type="submission" date="2023-03" db="EMBL/GenBank/DDBJ databases">
        <title>Chromosome-level genomes of two armyworms, Mythimna separata and Mythimna loreyi, provide insights into the biosynthesis and reception of sex pheromones.</title>
        <authorList>
            <person name="Zhao H."/>
        </authorList>
    </citation>
    <scope>NUCLEOTIDE SEQUENCE</scope>
    <source>
        <strain evidence="10">BeijingLab</strain>
        <tissue evidence="10">Pupa</tissue>
    </source>
</reference>
<evidence type="ECO:0000313" key="10">
    <source>
        <dbReference type="EMBL" id="KAJ8715617.1"/>
    </source>
</evidence>
<keyword evidence="4 9" id="KW-0812">Transmembrane</keyword>
<evidence type="ECO:0000256" key="3">
    <source>
        <dbReference type="ARBA" id="ARBA00022448"/>
    </source>
</evidence>
<name>A0AAD7YHD6_MYTSE</name>
<comment type="similarity">
    <text evidence="2">Belongs to the sideroflexin family.</text>
</comment>
<evidence type="ECO:0000313" key="11">
    <source>
        <dbReference type="Proteomes" id="UP001231518"/>
    </source>
</evidence>
<keyword evidence="11" id="KW-1185">Reference proteome</keyword>
<dbReference type="GO" id="GO:0005743">
    <property type="term" value="C:mitochondrial inner membrane"/>
    <property type="evidence" value="ECO:0007669"/>
    <property type="project" value="TreeGrafter"/>
</dbReference>
<dbReference type="PANTHER" id="PTHR11153">
    <property type="entry name" value="SIDEROFLEXIN"/>
    <property type="match status" value="1"/>
</dbReference>
<comment type="caution">
    <text evidence="10">The sequence shown here is derived from an EMBL/GenBank/DDBJ whole genome shotgun (WGS) entry which is preliminary data.</text>
</comment>
<evidence type="ECO:0000256" key="2">
    <source>
        <dbReference type="ARBA" id="ARBA00005974"/>
    </source>
</evidence>
<keyword evidence="7" id="KW-0496">Mitochondrion</keyword>
<evidence type="ECO:0000256" key="1">
    <source>
        <dbReference type="ARBA" id="ARBA00004225"/>
    </source>
</evidence>
<evidence type="ECO:0000256" key="9">
    <source>
        <dbReference type="SAM" id="Phobius"/>
    </source>
</evidence>
<protein>
    <submittedName>
        <fullName evidence="10">Uncharacterized protein</fullName>
    </submittedName>
</protein>
<organism evidence="10 11">
    <name type="scientific">Mythimna separata</name>
    <name type="common">Oriental armyworm</name>
    <name type="synonym">Pseudaletia separata</name>
    <dbReference type="NCBI Taxonomy" id="271217"/>
    <lineage>
        <taxon>Eukaryota</taxon>
        <taxon>Metazoa</taxon>
        <taxon>Ecdysozoa</taxon>
        <taxon>Arthropoda</taxon>
        <taxon>Hexapoda</taxon>
        <taxon>Insecta</taxon>
        <taxon>Pterygota</taxon>
        <taxon>Neoptera</taxon>
        <taxon>Endopterygota</taxon>
        <taxon>Lepidoptera</taxon>
        <taxon>Glossata</taxon>
        <taxon>Ditrysia</taxon>
        <taxon>Noctuoidea</taxon>
        <taxon>Noctuidae</taxon>
        <taxon>Noctuinae</taxon>
        <taxon>Hadenini</taxon>
        <taxon>Mythimna</taxon>
    </lineage>
</organism>
<dbReference type="InterPro" id="IPR004686">
    <property type="entry name" value="Mtc"/>
</dbReference>
<keyword evidence="5" id="KW-0029">Amino-acid transport</keyword>
<evidence type="ECO:0000256" key="6">
    <source>
        <dbReference type="ARBA" id="ARBA00022989"/>
    </source>
</evidence>
<dbReference type="EMBL" id="JARGEI010000018">
    <property type="protein sequence ID" value="KAJ8715617.1"/>
    <property type="molecule type" value="Genomic_DNA"/>
</dbReference>
<feature type="transmembrane region" description="Helical" evidence="9">
    <location>
        <begin position="104"/>
        <end position="124"/>
    </location>
</feature>
<dbReference type="PANTHER" id="PTHR11153:SF8">
    <property type="entry name" value="SIDEROFLEXIN-1"/>
    <property type="match status" value="1"/>
</dbReference>
<keyword evidence="6 9" id="KW-1133">Transmembrane helix</keyword>
<comment type="subcellular location">
    <subcellularLocation>
        <location evidence="1">Mitochondrion membrane</location>
        <topology evidence="1">Multi-pass membrane protein</topology>
    </subcellularLocation>
</comment>
<evidence type="ECO:0000256" key="7">
    <source>
        <dbReference type="ARBA" id="ARBA00023128"/>
    </source>
</evidence>
<feature type="transmembrane region" description="Helical" evidence="9">
    <location>
        <begin position="64"/>
        <end position="84"/>
    </location>
</feature>
<evidence type="ECO:0000256" key="4">
    <source>
        <dbReference type="ARBA" id="ARBA00022692"/>
    </source>
</evidence>
<accession>A0AAD7YHD6</accession>
<dbReference type="AlphaFoldDB" id="A0AAD7YHD6"/>
<dbReference type="GO" id="GO:0015075">
    <property type="term" value="F:monoatomic ion transmembrane transporter activity"/>
    <property type="evidence" value="ECO:0007669"/>
    <property type="project" value="InterPro"/>
</dbReference>
<proteinExistence type="inferred from homology"/>
<keyword evidence="8 9" id="KW-0472">Membrane</keyword>
<keyword evidence="3" id="KW-0813">Transport</keyword>
<evidence type="ECO:0000256" key="8">
    <source>
        <dbReference type="ARBA" id="ARBA00023136"/>
    </source>
</evidence>
<dbReference type="Pfam" id="PF03820">
    <property type="entry name" value="SFXNs"/>
    <property type="match status" value="1"/>
</dbReference>
<gene>
    <name evidence="10" type="ORF">PYW07_010099</name>
</gene>
<evidence type="ECO:0000256" key="5">
    <source>
        <dbReference type="ARBA" id="ARBA00022970"/>
    </source>
</evidence>